<proteinExistence type="predicted"/>
<dbReference type="KEGG" id="nwl:NWFMUON74_22410"/>
<organism evidence="2 3">
    <name type="scientific">Nocardia wallacei</name>
    <dbReference type="NCBI Taxonomy" id="480035"/>
    <lineage>
        <taxon>Bacteria</taxon>
        <taxon>Bacillati</taxon>
        <taxon>Actinomycetota</taxon>
        <taxon>Actinomycetes</taxon>
        <taxon>Mycobacteriales</taxon>
        <taxon>Nocardiaceae</taxon>
        <taxon>Nocardia</taxon>
    </lineage>
</organism>
<reference evidence="2 3" key="1">
    <citation type="submission" date="2020-08" db="EMBL/GenBank/DDBJ databases">
        <title>Genome Sequencing of Nocardia wallacei strain FMUON74 and assembly.</title>
        <authorList>
            <person name="Toyokawa M."/>
            <person name="Uesaka K."/>
        </authorList>
    </citation>
    <scope>NUCLEOTIDE SEQUENCE [LARGE SCALE GENOMIC DNA]</scope>
    <source>
        <strain evidence="2 3">FMUON74</strain>
    </source>
</reference>
<feature type="domain" description="DUF2293" evidence="1">
    <location>
        <begin position="261"/>
        <end position="346"/>
    </location>
</feature>
<name>A0A7G1KKI1_9NOCA</name>
<dbReference type="PANTHER" id="PTHR38113:SF2">
    <property type="entry name" value="DUF2293 DOMAIN-CONTAINING PROTEIN"/>
    <property type="match status" value="1"/>
</dbReference>
<dbReference type="Proteomes" id="UP000516173">
    <property type="component" value="Chromosome"/>
</dbReference>
<dbReference type="Pfam" id="PF10056">
    <property type="entry name" value="DUF2293"/>
    <property type="match status" value="1"/>
</dbReference>
<gene>
    <name evidence="2" type="ORF">NWFMUON74_22410</name>
</gene>
<evidence type="ECO:0000313" key="3">
    <source>
        <dbReference type="Proteomes" id="UP000516173"/>
    </source>
</evidence>
<accession>A0A7G1KKI1</accession>
<dbReference type="EMBL" id="AP023396">
    <property type="protein sequence ID" value="BCK54469.1"/>
    <property type="molecule type" value="Genomic_DNA"/>
</dbReference>
<dbReference type="AlphaFoldDB" id="A0A7G1KKI1"/>
<keyword evidence="3" id="KW-1185">Reference proteome</keyword>
<evidence type="ECO:0000259" key="1">
    <source>
        <dbReference type="Pfam" id="PF10056"/>
    </source>
</evidence>
<dbReference type="InterPro" id="IPR018744">
    <property type="entry name" value="DUF2293"/>
</dbReference>
<sequence length="349" mass="39332">MFTDVSKLRRRVVEAAEAVLARQQYVSAIDVFTGVGWVHSSHVDRWRQGRADSLEQLAAVDGRRLGDAVDILRDWAHDRGLTASETAYMSGTRDRQPLRFLTEGDDAAFRMHWLSGDLSAARREQLVRRQNKAPDLVVVEAQEEWTCVECGETGPHLIMSTAGSLCLTCADLDHLEFLPAGDAALSRRAKKESTLAAVVMRFNRRRRRYERQGILVEEAALARAEEQCLADEDLRARRRDRDRVRRAAQDVEFQARMAAEIVRLFPRCPADRADEIAAHAAVRGSGRVGRSAAAKLLDPEAITLAVIASVRHRDTDYDRLLMDGVPRMDARTAIRPALDRVLESWRLRD</sequence>
<protein>
    <recommendedName>
        <fullName evidence="1">DUF2293 domain-containing protein</fullName>
    </recommendedName>
</protein>
<evidence type="ECO:0000313" key="2">
    <source>
        <dbReference type="EMBL" id="BCK54469.1"/>
    </source>
</evidence>
<dbReference type="PANTHER" id="PTHR38113">
    <property type="match status" value="1"/>
</dbReference>